<keyword evidence="3" id="KW-1185">Reference proteome</keyword>
<feature type="compositionally biased region" description="Polar residues" evidence="1">
    <location>
        <begin position="17"/>
        <end position="29"/>
    </location>
</feature>
<accession>A0A2Z6PGN1</accession>
<dbReference type="EMBL" id="DF974696">
    <property type="protein sequence ID" value="GAU50140.1"/>
    <property type="molecule type" value="Genomic_DNA"/>
</dbReference>
<name>A0A2Z6PGN1_TRISU</name>
<dbReference type="AlphaFoldDB" id="A0A2Z6PGN1"/>
<evidence type="ECO:0000313" key="3">
    <source>
        <dbReference type="Proteomes" id="UP000242715"/>
    </source>
</evidence>
<evidence type="ECO:0000313" key="2">
    <source>
        <dbReference type="EMBL" id="GAU50140.1"/>
    </source>
</evidence>
<sequence length="159" mass="18515">MCKLSNDAHEQWKMQKQPKNTKNIMQNTKIPDGKPPNRAVGVSVVDRFTFYTLAFFERLNIHDNASLSSKVRPTSLEGWKIVYSEGRDRKEHFHGAGQLWNTLSKVLWSCFNASFGDSFYVAIIVDDYSDVLQRHMLCYGNTDPWCFAAKERYPWSWIL</sequence>
<dbReference type="Proteomes" id="UP000242715">
    <property type="component" value="Unassembled WGS sequence"/>
</dbReference>
<evidence type="ECO:0000256" key="1">
    <source>
        <dbReference type="SAM" id="MobiDB-lite"/>
    </source>
</evidence>
<protein>
    <submittedName>
        <fullName evidence="2">Uncharacterized protein</fullName>
    </submittedName>
</protein>
<gene>
    <name evidence="2" type="ORF">TSUD_281200</name>
</gene>
<proteinExistence type="predicted"/>
<feature type="compositionally biased region" description="Basic and acidic residues" evidence="1">
    <location>
        <begin position="1"/>
        <end position="13"/>
    </location>
</feature>
<organism evidence="2 3">
    <name type="scientific">Trifolium subterraneum</name>
    <name type="common">Subterranean clover</name>
    <dbReference type="NCBI Taxonomy" id="3900"/>
    <lineage>
        <taxon>Eukaryota</taxon>
        <taxon>Viridiplantae</taxon>
        <taxon>Streptophyta</taxon>
        <taxon>Embryophyta</taxon>
        <taxon>Tracheophyta</taxon>
        <taxon>Spermatophyta</taxon>
        <taxon>Magnoliopsida</taxon>
        <taxon>eudicotyledons</taxon>
        <taxon>Gunneridae</taxon>
        <taxon>Pentapetalae</taxon>
        <taxon>rosids</taxon>
        <taxon>fabids</taxon>
        <taxon>Fabales</taxon>
        <taxon>Fabaceae</taxon>
        <taxon>Papilionoideae</taxon>
        <taxon>50 kb inversion clade</taxon>
        <taxon>NPAAA clade</taxon>
        <taxon>Hologalegina</taxon>
        <taxon>IRL clade</taxon>
        <taxon>Trifolieae</taxon>
        <taxon>Trifolium</taxon>
    </lineage>
</organism>
<reference evidence="3" key="1">
    <citation type="journal article" date="2017" name="Front. Plant Sci.">
        <title>Climate Clever Clovers: New Paradigm to Reduce the Environmental Footprint of Ruminants by Breeding Low Methanogenic Forages Utilizing Haplotype Variation.</title>
        <authorList>
            <person name="Kaur P."/>
            <person name="Appels R."/>
            <person name="Bayer P.E."/>
            <person name="Keeble-Gagnere G."/>
            <person name="Wang J."/>
            <person name="Hirakawa H."/>
            <person name="Shirasawa K."/>
            <person name="Vercoe P."/>
            <person name="Stefanova K."/>
            <person name="Durmic Z."/>
            <person name="Nichols P."/>
            <person name="Revell C."/>
            <person name="Isobe S.N."/>
            <person name="Edwards D."/>
            <person name="Erskine W."/>
        </authorList>
    </citation>
    <scope>NUCLEOTIDE SEQUENCE [LARGE SCALE GENOMIC DNA]</scope>
    <source>
        <strain evidence="3">cv. Daliak</strain>
    </source>
</reference>
<feature type="region of interest" description="Disordered" evidence="1">
    <location>
        <begin position="1"/>
        <end position="35"/>
    </location>
</feature>